<gene>
    <name evidence="2" type="ORF">BKA59DRAFT_216363</name>
</gene>
<feature type="compositionally biased region" description="Basic and acidic residues" evidence="1">
    <location>
        <begin position="359"/>
        <end position="394"/>
    </location>
</feature>
<protein>
    <submittedName>
        <fullName evidence="2">Uncharacterized protein</fullName>
    </submittedName>
</protein>
<evidence type="ECO:0000313" key="3">
    <source>
        <dbReference type="Proteomes" id="UP000813427"/>
    </source>
</evidence>
<dbReference type="Proteomes" id="UP000813427">
    <property type="component" value="Unassembled WGS sequence"/>
</dbReference>
<proteinExistence type="predicted"/>
<dbReference type="OrthoDB" id="4455544at2759"/>
<name>A0A8K0WB75_9HYPO</name>
<evidence type="ECO:0000256" key="1">
    <source>
        <dbReference type="SAM" id="MobiDB-lite"/>
    </source>
</evidence>
<organism evidence="2 3">
    <name type="scientific">Fusarium tricinctum</name>
    <dbReference type="NCBI Taxonomy" id="61284"/>
    <lineage>
        <taxon>Eukaryota</taxon>
        <taxon>Fungi</taxon>
        <taxon>Dikarya</taxon>
        <taxon>Ascomycota</taxon>
        <taxon>Pezizomycotina</taxon>
        <taxon>Sordariomycetes</taxon>
        <taxon>Hypocreomycetidae</taxon>
        <taxon>Hypocreales</taxon>
        <taxon>Nectriaceae</taxon>
        <taxon>Fusarium</taxon>
        <taxon>Fusarium tricinctum species complex</taxon>
    </lineage>
</organism>
<feature type="region of interest" description="Disordered" evidence="1">
    <location>
        <begin position="352"/>
        <end position="440"/>
    </location>
</feature>
<dbReference type="EMBL" id="JAGPXF010000005">
    <property type="protein sequence ID" value="KAH7241877.1"/>
    <property type="molecule type" value="Genomic_DNA"/>
</dbReference>
<keyword evidence="3" id="KW-1185">Reference proteome</keyword>
<reference evidence="2" key="1">
    <citation type="journal article" date="2021" name="Nat. Commun.">
        <title>Genetic determinants of endophytism in the Arabidopsis root mycobiome.</title>
        <authorList>
            <person name="Mesny F."/>
            <person name="Miyauchi S."/>
            <person name="Thiergart T."/>
            <person name="Pickel B."/>
            <person name="Atanasova L."/>
            <person name="Karlsson M."/>
            <person name="Huettel B."/>
            <person name="Barry K.W."/>
            <person name="Haridas S."/>
            <person name="Chen C."/>
            <person name="Bauer D."/>
            <person name="Andreopoulos W."/>
            <person name="Pangilinan J."/>
            <person name="LaButti K."/>
            <person name="Riley R."/>
            <person name="Lipzen A."/>
            <person name="Clum A."/>
            <person name="Drula E."/>
            <person name="Henrissat B."/>
            <person name="Kohler A."/>
            <person name="Grigoriev I.V."/>
            <person name="Martin F.M."/>
            <person name="Hacquard S."/>
        </authorList>
    </citation>
    <scope>NUCLEOTIDE SEQUENCE</scope>
    <source>
        <strain evidence="2">MPI-SDFR-AT-0068</strain>
    </source>
</reference>
<sequence length="1045" mass="116399">MSRLRSKVLPVLAITSLSSSNITSAPDISWTRVGPGKDHLLSELESLYWDGVKAELENIVRTLKAWQQPEYADVSIEDEDDDHIHGFDTFLDQVSQESRAHAIRYGKMKEEQSKYRRNLWTSSRSYGQKEARDALIDSISDRVAQQASDRIKAEVRESINTITKLKGVEHRAWMLLQTAGFLDIEKLIEHRPPPDKFGFWKRPAIPQLALAEVNTDGTPSFEPLCCMRKQCKKVVRGSMFVLDEPGTDPGIICEECYRAHYYGHESYTKAYKHCILTESITPEMSRKICQCIRPRQKDSVNELPALFPIENVEDHGKWPDWQSRFVGAEKQCKLLQLGDTIALAKYNGLQSSVGMKQRSQKETEKAAKKAKADETDVKIRSIYDPKPVDPKSTSDFEDDEDPMSKYESRGRNGRLKGMKTVQQKSLTGNDRRPASSDVSVAEEAAADSDIPLFFRNSVEKYPYGNVHMALRVGPIVIENGVSHTKGGALISFREMPVFHERFHLQTMPERDLAVGGGSDRLLWQRKRPAKSPKRYKAIMKQVVGVPFSGNNVLLHDLELEVVHDLLAACKQPFDDPGLPASDQLKLLNSALEPALQKLKTLLGSRLKVYLCSISQRLLDSKVRLAWSATHNNCQTFCSSLIDKKIFEPLVNGDVPESSKDAYPLYTMSFVCPDEGYKRRGVRTKFDVPFGLTEEYLLRFHFGRHDEADIIDTYQEYWYDWGAFGSTLYRYQDLYPWDCTEAYGRYPTKCGDCNLAKHVWAFPFDSWSISSHHLSRDRYMYAPALTDQSLTAVGQHATASSWMRNRFTVLSAMAVLHQAATAMANSLKFQKATAWLHKGSSNTILDPSLARVKLGGIHRAQPCSHYFEAGVYSHYFIAPWAVLTRPRQIEAYEVQRDGRANLPDVPRVVRKARFQNFTRWGEHNYLDFAGQPTFMDFDTANNTPDHYHVGMDHVDGCSSDSHFSPTSETPCHVCASGCGNSTRDAANCASAEAVRTAEMATAAAAAALASASHSSCGGGGSGCGGGSSCGGGGGCGGGGCGGGGGD</sequence>
<comment type="caution">
    <text evidence="2">The sequence shown here is derived from an EMBL/GenBank/DDBJ whole genome shotgun (WGS) entry which is preliminary data.</text>
</comment>
<accession>A0A8K0WB75</accession>
<evidence type="ECO:0000313" key="2">
    <source>
        <dbReference type="EMBL" id="KAH7241877.1"/>
    </source>
</evidence>
<dbReference type="AlphaFoldDB" id="A0A8K0WB75"/>